<dbReference type="CDD" id="cd00130">
    <property type="entry name" value="PAS"/>
    <property type="match status" value="1"/>
</dbReference>
<dbReference type="Pfam" id="PF00512">
    <property type="entry name" value="HisKA"/>
    <property type="match status" value="1"/>
</dbReference>
<dbReference type="SMART" id="SM00387">
    <property type="entry name" value="HATPase_c"/>
    <property type="match status" value="1"/>
</dbReference>
<evidence type="ECO:0000256" key="1">
    <source>
        <dbReference type="ARBA" id="ARBA00000085"/>
    </source>
</evidence>
<dbReference type="InterPro" id="IPR035965">
    <property type="entry name" value="PAS-like_dom_sf"/>
</dbReference>
<dbReference type="SUPFAM" id="SSF47384">
    <property type="entry name" value="Homodimeric domain of signal transducing histidine kinase"/>
    <property type="match status" value="1"/>
</dbReference>
<dbReference type="SMART" id="SM00388">
    <property type="entry name" value="HisKA"/>
    <property type="match status" value="1"/>
</dbReference>
<evidence type="ECO:0000256" key="3">
    <source>
        <dbReference type="ARBA" id="ARBA00012438"/>
    </source>
</evidence>
<comment type="catalytic activity">
    <reaction evidence="1">
        <text>ATP + protein L-histidine = ADP + protein N-phospho-L-histidine.</text>
        <dbReference type="EC" id="2.7.13.3"/>
    </reaction>
</comment>
<dbReference type="PANTHER" id="PTHR45453:SF1">
    <property type="entry name" value="PHOSPHATE REGULON SENSOR PROTEIN PHOR"/>
    <property type="match status" value="1"/>
</dbReference>
<dbReference type="InterPro" id="IPR003661">
    <property type="entry name" value="HisK_dim/P_dom"/>
</dbReference>
<dbReference type="InterPro" id="IPR000014">
    <property type="entry name" value="PAS"/>
</dbReference>
<dbReference type="RefSeq" id="WP_213236279.1">
    <property type="nucleotide sequence ID" value="NZ_JAHBCL010000010.1"/>
</dbReference>
<dbReference type="CDD" id="cd16922">
    <property type="entry name" value="HATPase_EvgS-ArcB-TorS-like"/>
    <property type="match status" value="1"/>
</dbReference>
<dbReference type="InterPro" id="IPR005467">
    <property type="entry name" value="His_kinase_dom"/>
</dbReference>
<dbReference type="InterPro" id="IPR003660">
    <property type="entry name" value="HAMP_dom"/>
</dbReference>
<protein>
    <recommendedName>
        <fullName evidence="3">histidine kinase</fullName>
        <ecNumber evidence="3">2.7.13.3</ecNumber>
    </recommendedName>
</protein>
<dbReference type="Gene3D" id="3.30.565.10">
    <property type="entry name" value="Histidine kinase-like ATPase, C-terminal domain"/>
    <property type="match status" value="1"/>
</dbReference>
<feature type="transmembrane region" description="Helical" evidence="9">
    <location>
        <begin position="6"/>
        <end position="28"/>
    </location>
</feature>
<keyword evidence="14" id="KW-1185">Reference proteome</keyword>
<dbReference type="InterPro" id="IPR050351">
    <property type="entry name" value="BphY/WalK/GraS-like"/>
</dbReference>
<evidence type="ECO:0000259" key="11">
    <source>
        <dbReference type="PROSITE" id="PS50112"/>
    </source>
</evidence>
<dbReference type="Proteomes" id="UP000746471">
    <property type="component" value="Unassembled WGS sequence"/>
</dbReference>
<proteinExistence type="predicted"/>
<dbReference type="Gene3D" id="1.10.287.130">
    <property type="match status" value="1"/>
</dbReference>
<dbReference type="Gene3D" id="3.30.450.20">
    <property type="entry name" value="PAS domain"/>
    <property type="match status" value="1"/>
</dbReference>
<dbReference type="InterPro" id="IPR003594">
    <property type="entry name" value="HATPase_dom"/>
</dbReference>
<keyword evidence="6" id="KW-0418">Kinase</keyword>
<dbReference type="SUPFAM" id="SSF55785">
    <property type="entry name" value="PYP-like sensor domain (PAS domain)"/>
    <property type="match status" value="1"/>
</dbReference>
<evidence type="ECO:0000256" key="2">
    <source>
        <dbReference type="ARBA" id="ARBA00004370"/>
    </source>
</evidence>
<evidence type="ECO:0000256" key="4">
    <source>
        <dbReference type="ARBA" id="ARBA00022553"/>
    </source>
</evidence>
<keyword evidence="8 9" id="KW-0472">Membrane</keyword>
<evidence type="ECO:0000256" key="6">
    <source>
        <dbReference type="ARBA" id="ARBA00022777"/>
    </source>
</evidence>
<dbReference type="SMART" id="SM00304">
    <property type="entry name" value="HAMP"/>
    <property type="match status" value="1"/>
</dbReference>
<dbReference type="Pfam" id="PF00672">
    <property type="entry name" value="HAMP"/>
    <property type="match status" value="1"/>
</dbReference>
<keyword evidence="7" id="KW-0902">Two-component regulatory system</keyword>
<evidence type="ECO:0000259" key="10">
    <source>
        <dbReference type="PROSITE" id="PS50109"/>
    </source>
</evidence>
<dbReference type="InterPro" id="IPR036097">
    <property type="entry name" value="HisK_dim/P_sf"/>
</dbReference>
<comment type="caution">
    <text evidence="13">The sequence shown here is derived from an EMBL/GenBank/DDBJ whole genome shotgun (WGS) entry which is preliminary data.</text>
</comment>
<dbReference type="CDD" id="cd06225">
    <property type="entry name" value="HAMP"/>
    <property type="match status" value="1"/>
</dbReference>
<name>A0ABS5PMK8_9FIRM</name>
<dbReference type="PROSITE" id="PS50885">
    <property type="entry name" value="HAMP"/>
    <property type="match status" value="1"/>
</dbReference>
<dbReference type="InterPro" id="IPR036890">
    <property type="entry name" value="HATPase_C_sf"/>
</dbReference>
<dbReference type="InterPro" id="IPR004358">
    <property type="entry name" value="Sig_transdc_His_kin-like_C"/>
</dbReference>
<evidence type="ECO:0000256" key="7">
    <source>
        <dbReference type="ARBA" id="ARBA00023012"/>
    </source>
</evidence>
<dbReference type="PROSITE" id="PS50112">
    <property type="entry name" value="PAS"/>
    <property type="match status" value="1"/>
</dbReference>
<accession>A0ABS5PMK8</accession>
<dbReference type="CDD" id="cd00082">
    <property type="entry name" value="HisKA"/>
    <property type="match status" value="1"/>
</dbReference>
<sequence length="583" mass="65550">MRRKLLLSYAVLVLVIVVPLSVVINNALKDQLVTQYEAQLENEIGLVKEHLLDIDLDETSFKEFAYGVKDMLDVRVTIINGSGVVQADSEENPANMDNHINREEVRTALSTGTLASSVRYSSTLKTEYLYTAIPVTLKGTHYIIRISKPLFELNEINDTIKRYTMLSTAIAIILAMIIAWFMSRRITGPIDELTKAAKDISAGNYGKKIYTHTSDQIGELTNSFNHMSVNLAVSMTSLKQRNVELEAILNSMINGIIAIDADKNILMINPICFEILNLPSDYIVENESMYKIIRNDELAEMVEDAIESGISQVKELSYIHLDKILRIYINPIITNEKDIIGSIVVLQDVTQIRKLEQMRSDFVSNVSHELKTPLTSIKGFVDTLKNGAIGDEGTALRFLDIIDIESDRLYRLINDILILSEIERMDKDYDKERVEVCEVIDEVVDMLSLKAEQKSIGLSAEKDGPMTMLGNRDRVKQMMINLVDNALKYTEVGEVNIKITSTGNWIKITVSDTGIGIPEEHLTRLFERFYRVDKGRSRNQGGTGLGLSIVKHIVLLYKGKISVTSNVNAGTTFEILFPKDSEQ</sequence>
<dbReference type="Pfam" id="PF02518">
    <property type="entry name" value="HATPase_c"/>
    <property type="match status" value="1"/>
</dbReference>
<feature type="domain" description="HAMP" evidence="12">
    <location>
        <begin position="184"/>
        <end position="236"/>
    </location>
</feature>
<dbReference type="SMART" id="SM00091">
    <property type="entry name" value="PAS"/>
    <property type="match status" value="1"/>
</dbReference>
<keyword evidence="5" id="KW-0808">Transferase</keyword>
<evidence type="ECO:0000313" key="14">
    <source>
        <dbReference type="Proteomes" id="UP000746471"/>
    </source>
</evidence>
<dbReference type="SUPFAM" id="SSF158472">
    <property type="entry name" value="HAMP domain-like"/>
    <property type="match status" value="1"/>
</dbReference>
<dbReference type="PRINTS" id="PR00344">
    <property type="entry name" value="BCTRLSENSOR"/>
</dbReference>
<evidence type="ECO:0000256" key="8">
    <source>
        <dbReference type="ARBA" id="ARBA00023136"/>
    </source>
</evidence>
<comment type="subcellular location">
    <subcellularLocation>
        <location evidence="2">Membrane</location>
    </subcellularLocation>
</comment>
<feature type="domain" description="Histidine kinase" evidence="10">
    <location>
        <begin position="365"/>
        <end position="581"/>
    </location>
</feature>
<feature type="transmembrane region" description="Helical" evidence="9">
    <location>
        <begin position="163"/>
        <end position="182"/>
    </location>
</feature>
<evidence type="ECO:0000313" key="13">
    <source>
        <dbReference type="EMBL" id="MBS7526420.1"/>
    </source>
</evidence>
<dbReference type="NCBIfam" id="NF046044">
    <property type="entry name" value="PnpS"/>
    <property type="match status" value="1"/>
</dbReference>
<evidence type="ECO:0000256" key="5">
    <source>
        <dbReference type="ARBA" id="ARBA00022679"/>
    </source>
</evidence>
<dbReference type="EMBL" id="JAHBCL010000010">
    <property type="protein sequence ID" value="MBS7526420.1"/>
    <property type="molecule type" value="Genomic_DNA"/>
</dbReference>
<organism evidence="13 14">
    <name type="scientific">Fusibacter paucivorans</name>
    <dbReference type="NCBI Taxonomy" id="76009"/>
    <lineage>
        <taxon>Bacteria</taxon>
        <taxon>Bacillati</taxon>
        <taxon>Bacillota</taxon>
        <taxon>Clostridia</taxon>
        <taxon>Eubacteriales</taxon>
        <taxon>Eubacteriales Family XII. Incertae Sedis</taxon>
        <taxon>Fusibacter</taxon>
    </lineage>
</organism>
<dbReference type="EC" id="2.7.13.3" evidence="3"/>
<evidence type="ECO:0000256" key="9">
    <source>
        <dbReference type="SAM" id="Phobius"/>
    </source>
</evidence>
<keyword evidence="9" id="KW-1133">Transmembrane helix</keyword>
<evidence type="ECO:0000259" key="12">
    <source>
        <dbReference type="PROSITE" id="PS50885"/>
    </source>
</evidence>
<dbReference type="Gene3D" id="6.10.340.10">
    <property type="match status" value="1"/>
</dbReference>
<keyword evidence="4" id="KW-0597">Phosphoprotein</keyword>
<dbReference type="PANTHER" id="PTHR45453">
    <property type="entry name" value="PHOSPHATE REGULON SENSOR PROTEIN PHOR"/>
    <property type="match status" value="1"/>
</dbReference>
<gene>
    <name evidence="13" type="ORF">KHM83_07000</name>
</gene>
<reference evidence="13 14" key="1">
    <citation type="submission" date="2021-05" db="EMBL/GenBank/DDBJ databases">
        <title>Fusibacter ferrireducens sp. nov., an anaerobic, sulfur- and Fe-reducing bacterium isolated from the mangrove sediment.</title>
        <authorList>
            <person name="Qiu D."/>
        </authorList>
    </citation>
    <scope>NUCLEOTIDE SEQUENCE [LARGE SCALE GENOMIC DNA]</scope>
    <source>
        <strain evidence="13 14">DSM 12116</strain>
    </source>
</reference>
<dbReference type="PROSITE" id="PS50109">
    <property type="entry name" value="HIS_KIN"/>
    <property type="match status" value="1"/>
</dbReference>
<feature type="domain" description="PAS" evidence="11">
    <location>
        <begin position="241"/>
        <end position="313"/>
    </location>
</feature>
<dbReference type="SUPFAM" id="SSF55874">
    <property type="entry name" value="ATPase domain of HSP90 chaperone/DNA topoisomerase II/histidine kinase"/>
    <property type="match status" value="1"/>
</dbReference>
<keyword evidence="9" id="KW-0812">Transmembrane</keyword>